<sequence length="150" mass="15916">MKRIATAVLSLCLSLSAWAGAWGEGSFDNDDALDWVEVCAQAAGPEVVSEALQSALKSEMIEAPDGSVAVAAAEVIAAARGKASPALPAQLQAWLDKQPKEKIAALAPQASEALERVKDPTVSELRQLWSEGKASPWLARIAELEARLRR</sequence>
<keyword evidence="1" id="KW-0732">Signal</keyword>
<dbReference type="Pfam" id="PF14078">
    <property type="entry name" value="DUF4259"/>
    <property type="match status" value="1"/>
</dbReference>
<evidence type="ECO:0000313" key="3">
    <source>
        <dbReference type="Proteomes" id="UP000295293"/>
    </source>
</evidence>
<dbReference type="RefSeq" id="WP_133821577.1">
    <property type="nucleotide sequence ID" value="NZ_SNZH01000022.1"/>
</dbReference>
<accession>A0A4R6YLS4</accession>
<protein>
    <submittedName>
        <fullName evidence="2">Uncharacterized protein DUF4259</fullName>
    </submittedName>
</protein>
<evidence type="ECO:0000313" key="2">
    <source>
        <dbReference type="EMBL" id="TDR38235.1"/>
    </source>
</evidence>
<gene>
    <name evidence="2" type="ORF">DFR29_12235</name>
</gene>
<evidence type="ECO:0000256" key="1">
    <source>
        <dbReference type="SAM" id="SignalP"/>
    </source>
</evidence>
<dbReference type="AlphaFoldDB" id="A0A4R6YLS4"/>
<keyword evidence="3" id="KW-1185">Reference proteome</keyword>
<feature type="signal peptide" evidence="1">
    <location>
        <begin position="1"/>
        <end position="19"/>
    </location>
</feature>
<comment type="caution">
    <text evidence="2">The sequence shown here is derived from an EMBL/GenBank/DDBJ whole genome shotgun (WGS) entry which is preliminary data.</text>
</comment>
<dbReference type="OrthoDB" id="7594887at2"/>
<dbReference type="InterPro" id="IPR025355">
    <property type="entry name" value="DUF4259"/>
</dbReference>
<proteinExistence type="predicted"/>
<name>A0A4R6YLS4_9GAMM</name>
<dbReference type="Proteomes" id="UP000295293">
    <property type="component" value="Unassembled WGS sequence"/>
</dbReference>
<reference evidence="2 3" key="1">
    <citation type="submission" date="2019-03" db="EMBL/GenBank/DDBJ databases">
        <title>Genomic Encyclopedia of Type Strains, Phase IV (KMG-IV): sequencing the most valuable type-strain genomes for metagenomic binning, comparative biology and taxonomic classification.</title>
        <authorList>
            <person name="Goeker M."/>
        </authorList>
    </citation>
    <scope>NUCLEOTIDE SEQUENCE [LARGE SCALE GENOMIC DNA]</scope>
    <source>
        <strain evidence="2 3">DSM 21667</strain>
    </source>
</reference>
<organism evidence="2 3">
    <name type="scientific">Tahibacter aquaticus</name>
    <dbReference type="NCBI Taxonomy" id="520092"/>
    <lineage>
        <taxon>Bacteria</taxon>
        <taxon>Pseudomonadati</taxon>
        <taxon>Pseudomonadota</taxon>
        <taxon>Gammaproteobacteria</taxon>
        <taxon>Lysobacterales</taxon>
        <taxon>Rhodanobacteraceae</taxon>
        <taxon>Tahibacter</taxon>
    </lineage>
</organism>
<dbReference type="EMBL" id="SNZH01000022">
    <property type="protein sequence ID" value="TDR38235.1"/>
    <property type="molecule type" value="Genomic_DNA"/>
</dbReference>
<feature type="chain" id="PRO_5020190147" evidence="1">
    <location>
        <begin position="20"/>
        <end position="150"/>
    </location>
</feature>